<protein>
    <recommendedName>
        <fullName evidence="5">Secreted protein</fullName>
    </recommendedName>
</protein>
<dbReference type="Proteomes" id="UP000015559">
    <property type="component" value="Chromosome"/>
</dbReference>
<dbReference type="RefSeq" id="WP_023506955.1">
    <property type="nucleotide sequence ID" value="NC_022357.1"/>
</dbReference>
<reference evidence="3 4" key="1">
    <citation type="journal article" date="2012" name="Appl. Environ. Microbiol.">
        <title>Draft genome sequence of a psychrotolerant sulfur-oxidizing bacterium, Sulfuricella denitrificans skB26, and proteomic insights into cold adaptation.</title>
        <authorList>
            <person name="Watanabe T."/>
            <person name="Kojima H."/>
            <person name="Fukui M."/>
        </authorList>
    </citation>
    <scope>NUCLEOTIDE SEQUENCE [LARGE SCALE GENOMIC DNA]</scope>
    <source>
        <strain evidence="4">skB26</strain>
    </source>
</reference>
<evidence type="ECO:0000313" key="4">
    <source>
        <dbReference type="Proteomes" id="UP000015559"/>
    </source>
</evidence>
<evidence type="ECO:0000313" key="3">
    <source>
        <dbReference type="EMBL" id="BAN35960.1"/>
    </source>
</evidence>
<keyword evidence="2" id="KW-0732">Signal</keyword>
<evidence type="ECO:0008006" key="5">
    <source>
        <dbReference type="Google" id="ProtNLM"/>
    </source>
</evidence>
<name>S6AAJ3_SULDS</name>
<sequence length="106" mass="11989">MQKITEVFWSILVIMLLVVSAPLRAQGAGEPPQAAEQRELIYCADKMTHEEREAYRASMRAARTPEEKAALRQAHQQEMQARARQSGGDAEQCIPLRLRQRGGRSQ</sequence>
<dbReference type="OrthoDB" id="8140134at2"/>
<evidence type="ECO:0000256" key="2">
    <source>
        <dbReference type="SAM" id="SignalP"/>
    </source>
</evidence>
<proteinExistence type="predicted"/>
<gene>
    <name evidence="3" type="ORF">SCD_n02151</name>
</gene>
<dbReference type="AlphaFoldDB" id="S6AAJ3"/>
<organism evidence="3 4">
    <name type="scientific">Sulfuricella denitrificans (strain DSM 22764 / NBRC 105220 / skB26)</name>
    <dbReference type="NCBI Taxonomy" id="1163617"/>
    <lineage>
        <taxon>Bacteria</taxon>
        <taxon>Pseudomonadati</taxon>
        <taxon>Pseudomonadota</taxon>
        <taxon>Betaproteobacteria</taxon>
        <taxon>Nitrosomonadales</taxon>
        <taxon>Sulfuricellaceae</taxon>
        <taxon>Sulfuricella</taxon>
    </lineage>
</organism>
<accession>S6AAJ3</accession>
<dbReference type="HOGENOM" id="CLU_2221857_0_0_4"/>
<evidence type="ECO:0000256" key="1">
    <source>
        <dbReference type="SAM" id="MobiDB-lite"/>
    </source>
</evidence>
<dbReference type="STRING" id="1163617.SCD_n02151"/>
<feature type="signal peptide" evidence="2">
    <location>
        <begin position="1"/>
        <end position="25"/>
    </location>
</feature>
<feature type="chain" id="PRO_5004545828" description="Secreted protein" evidence="2">
    <location>
        <begin position="26"/>
        <end position="106"/>
    </location>
</feature>
<dbReference type="EMBL" id="AP013066">
    <property type="protein sequence ID" value="BAN35960.1"/>
    <property type="molecule type" value="Genomic_DNA"/>
</dbReference>
<dbReference type="KEGG" id="sdr:SCD_n02151"/>
<keyword evidence="4" id="KW-1185">Reference proteome</keyword>
<feature type="region of interest" description="Disordered" evidence="1">
    <location>
        <begin position="53"/>
        <end position="106"/>
    </location>
</feature>